<dbReference type="GO" id="GO:0004065">
    <property type="term" value="F:arylsulfatase activity"/>
    <property type="evidence" value="ECO:0007669"/>
    <property type="project" value="TreeGrafter"/>
</dbReference>
<evidence type="ECO:0000313" key="6">
    <source>
        <dbReference type="EMBL" id="QUI24196.1"/>
    </source>
</evidence>
<dbReference type="Gene3D" id="3.40.720.10">
    <property type="entry name" value="Alkaline Phosphatase, subunit A"/>
    <property type="match status" value="1"/>
</dbReference>
<keyword evidence="7" id="KW-1185">Reference proteome</keyword>
<dbReference type="InterPro" id="IPR017850">
    <property type="entry name" value="Alkaline_phosphatase_core_sf"/>
</dbReference>
<dbReference type="Pfam" id="PF00884">
    <property type="entry name" value="Sulfatase"/>
    <property type="match status" value="1"/>
</dbReference>
<protein>
    <submittedName>
        <fullName evidence="6">Sulfatase-like hydrolase/transferase</fullName>
    </submittedName>
</protein>
<sequence length="427" mass="48476">MNILMIMADQMHKDAMGFKRDHVITPNIDRLAQKGVVFDNCYANSPVCGPYRGNLFTGMYTRDNGVWNNNDPLPHGVETLADSFNRAGYETSFVGKWHLGGAGNCPIPEDLRGSFKHFIGYQCYNGFLKDVCFYNEDNEEIRYEGHRTDVTTDIGVERLRMLADKDKPFVHVVFYQAPHYPEQPSPCYEAMYAESPVFFPLNYQGVDPFTPTQSPYSPRPIENDPDFQKYGNDMAHYKRLYNAMVTQIDTGVGRLMATLEELGIDDETVILFSSDHGDMQGSHGQLNKCLPYEESCGIPLIVNAPGAKAGTRIKTPVSCIDYYPTCLELAGLDQVSGKHGHSLAGLIEGKIDEEDHDYPVFSEILMSNHKHWVMVRDKRYKLVVTAKGHEPYLLFDLWEDPVEMTNLVELPAYKRVVENMLDLLNER</sequence>
<evidence type="ECO:0000256" key="4">
    <source>
        <dbReference type="ARBA" id="ARBA00022837"/>
    </source>
</evidence>
<dbReference type="InterPro" id="IPR050738">
    <property type="entry name" value="Sulfatase"/>
</dbReference>
<name>A0A8J8MMD8_9FIRM</name>
<dbReference type="Proteomes" id="UP000683246">
    <property type="component" value="Chromosome"/>
</dbReference>
<dbReference type="PANTHER" id="PTHR42693:SF53">
    <property type="entry name" value="ENDO-4-O-SULFATASE"/>
    <property type="match status" value="1"/>
</dbReference>
<comment type="similarity">
    <text evidence="1">Belongs to the sulfatase family.</text>
</comment>
<dbReference type="RefSeq" id="WP_212694890.1">
    <property type="nucleotide sequence ID" value="NZ_CP058649.1"/>
</dbReference>
<evidence type="ECO:0000256" key="3">
    <source>
        <dbReference type="ARBA" id="ARBA00022801"/>
    </source>
</evidence>
<dbReference type="KEGG" id="vpy:HZI73_18705"/>
<organism evidence="6 7">
    <name type="scientific">Vallitalea pronyensis</name>
    <dbReference type="NCBI Taxonomy" id="1348613"/>
    <lineage>
        <taxon>Bacteria</taxon>
        <taxon>Bacillati</taxon>
        <taxon>Bacillota</taxon>
        <taxon>Clostridia</taxon>
        <taxon>Lachnospirales</taxon>
        <taxon>Vallitaleaceae</taxon>
        <taxon>Vallitalea</taxon>
    </lineage>
</organism>
<dbReference type="InterPro" id="IPR000917">
    <property type="entry name" value="Sulfatase_N"/>
</dbReference>
<dbReference type="AlphaFoldDB" id="A0A8J8MMD8"/>
<dbReference type="PROSITE" id="PS00149">
    <property type="entry name" value="SULFATASE_2"/>
    <property type="match status" value="1"/>
</dbReference>
<keyword evidence="2" id="KW-0479">Metal-binding</keyword>
<dbReference type="InterPro" id="IPR024607">
    <property type="entry name" value="Sulfatase_CS"/>
</dbReference>
<evidence type="ECO:0000259" key="5">
    <source>
        <dbReference type="Pfam" id="PF00884"/>
    </source>
</evidence>
<keyword evidence="4" id="KW-0106">Calcium</keyword>
<dbReference type="EMBL" id="CP058649">
    <property type="protein sequence ID" value="QUI24196.1"/>
    <property type="molecule type" value="Genomic_DNA"/>
</dbReference>
<dbReference type="SUPFAM" id="SSF53649">
    <property type="entry name" value="Alkaline phosphatase-like"/>
    <property type="match status" value="1"/>
</dbReference>
<evidence type="ECO:0000313" key="7">
    <source>
        <dbReference type="Proteomes" id="UP000683246"/>
    </source>
</evidence>
<dbReference type="GO" id="GO:0046872">
    <property type="term" value="F:metal ion binding"/>
    <property type="evidence" value="ECO:0007669"/>
    <property type="project" value="UniProtKB-KW"/>
</dbReference>
<reference evidence="6" key="1">
    <citation type="submission" date="2020-07" db="EMBL/GenBank/DDBJ databases">
        <title>Vallitalea pronyensis genome.</title>
        <authorList>
            <person name="Postec A."/>
        </authorList>
    </citation>
    <scope>NUCLEOTIDE SEQUENCE</scope>
    <source>
        <strain evidence="6">FatNI3</strain>
    </source>
</reference>
<dbReference type="PANTHER" id="PTHR42693">
    <property type="entry name" value="ARYLSULFATASE FAMILY MEMBER"/>
    <property type="match status" value="1"/>
</dbReference>
<evidence type="ECO:0000256" key="1">
    <source>
        <dbReference type="ARBA" id="ARBA00008779"/>
    </source>
</evidence>
<evidence type="ECO:0000256" key="2">
    <source>
        <dbReference type="ARBA" id="ARBA00022723"/>
    </source>
</evidence>
<gene>
    <name evidence="6" type="ORF">HZI73_18705</name>
</gene>
<feature type="domain" description="Sulfatase N-terminal" evidence="5">
    <location>
        <begin position="2"/>
        <end position="331"/>
    </location>
</feature>
<proteinExistence type="inferred from homology"/>
<accession>A0A8J8MMD8</accession>
<keyword evidence="3 6" id="KW-0378">Hydrolase</keyword>